<dbReference type="GO" id="GO:0005524">
    <property type="term" value="F:ATP binding"/>
    <property type="evidence" value="ECO:0007669"/>
    <property type="project" value="UniProtKB-KW"/>
</dbReference>
<keyword evidence="1" id="KW-0547">Nucleotide-binding</keyword>
<organism evidence="4 5">
    <name type="scientific">Azospirillum brasilense</name>
    <dbReference type="NCBI Taxonomy" id="192"/>
    <lineage>
        <taxon>Bacteria</taxon>
        <taxon>Pseudomonadati</taxon>
        <taxon>Pseudomonadota</taxon>
        <taxon>Alphaproteobacteria</taxon>
        <taxon>Rhodospirillales</taxon>
        <taxon>Azospirillaceae</taxon>
        <taxon>Azospirillum</taxon>
    </lineage>
</organism>
<dbReference type="Gene3D" id="3.40.50.300">
    <property type="entry name" value="P-loop containing nucleotide triphosphate hydrolases"/>
    <property type="match status" value="1"/>
</dbReference>
<evidence type="ECO:0000259" key="3">
    <source>
        <dbReference type="PROSITE" id="PS50893"/>
    </source>
</evidence>
<dbReference type="RefSeq" id="WP_094302932.1">
    <property type="nucleotide sequence ID" value="NZ_NOWT01000006.1"/>
</dbReference>
<protein>
    <submittedName>
        <fullName evidence="4">ATP-binding protein</fullName>
    </submittedName>
</protein>
<keyword evidence="2 4" id="KW-0067">ATP-binding</keyword>
<dbReference type="InterPro" id="IPR027417">
    <property type="entry name" value="P-loop_NTPase"/>
</dbReference>
<evidence type="ECO:0000313" key="4">
    <source>
        <dbReference type="EMBL" id="OYD84614.1"/>
    </source>
</evidence>
<dbReference type="InterPro" id="IPR003593">
    <property type="entry name" value="AAA+_ATPase"/>
</dbReference>
<accession>A0A235HGM8</accession>
<dbReference type="InterPro" id="IPR003439">
    <property type="entry name" value="ABC_transporter-like_ATP-bd"/>
</dbReference>
<reference evidence="4 5" key="1">
    <citation type="submission" date="2017-07" db="EMBL/GenBank/DDBJ databases">
        <title>Whole genome sequence of Azospirillum brasilense 2A1, a potential biofertilizer strain.</title>
        <authorList>
            <person name="Fontana C.A."/>
            <person name="Toffoli L.M."/>
            <person name="Salazar S.M."/>
            <person name="Puglisi E."/>
            <person name="Pedraza R."/>
            <person name="Bassi D."/>
            <person name="Cocconcelli P.S."/>
        </authorList>
    </citation>
    <scope>NUCLEOTIDE SEQUENCE [LARGE SCALE GENOMIC DNA]</scope>
    <source>
        <strain evidence="4 5">2A1</strain>
    </source>
</reference>
<evidence type="ECO:0000256" key="1">
    <source>
        <dbReference type="ARBA" id="ARBA00022741"/>
    </source>
</evidence>
<dbReference type="AlphaFoldDB" id="A0A235HGM8"/>
<proteinExistence type="predicted"/>
<dbReference type="SUPFAM" id="SSF52540">
    <property type="entry name" value="P-loop containing nucleoside triphosphate hydrolases"/>
    <property type="match status" value="1"/>
</dbReference>
<dbReference type="SMART" id="SM00382">
    <property type="entry name" value="AAA"/>
    <property type="match status" value="1"/>
</dbReference>
<gene>
    <name evidence="4" type="ORF">CHT98_09140</name>
</gene>
<dbReference type="EMBL" id="NOWT01000006">
    <property type="protein sequence ID" value="OYD84614.1"/>
    <property type="molecule type" value="Genomic_DNA"/>
</dbReference>
<sequence>MLTVRNLSTTVLKPATFRLETGECVAVQGKSGSGKSVLLRALADLDPSTGEVRLNGALREEVPAPLWRRRVTYVAAESGWWEDRVGAHFARPDRAAALAGALGLPGEVMDWPVARLSTGERQRLALVRALVQGPEVLLLDEPTGPLDAEATERVEALLRAELARGAGVLIVTHSPEQAVRLARRHLHVSDGVVTEG</sequence>
<comment type="caution">
    <text evidence="4">The sequence shown here is derived from an EMBL/GenBank/DDBJ whole genome shotgun (WGS) entry which is preliminary data.</text>
</comment>
<dbReference type="PANTHER" id="PTHR43119">
    <property type="entry name" value="ABC TRANSPORT PROTEIN ATP-BINDING COMPONENT-RELATED"/>
    <property type="match status" value="1"/>
</dbReference>
<evidence type="ECO:0000313" key="5">
    <source>
        <dbReference type="Proteomes" id="UP000215367"/>
    </source>
</evidence>
<name>A0A235HGM8_AZOBR</name>
<dbReference type="CDD" id="cd00267">
    <property type="entry name" value="ABC_ATPase"/>
    <property type="match status" value="1"/>
</dbReference>
<dbReference type="PANTHER" id="PTHR43119:SF1">
    <property type="entry name" value="ABC TRANSPORTER DOMAIN-CONTAINING PROTEIN"/>
    <property type="match status" value="1"/>
</dbReference>
<evidence type="ECO:0000256" key="2">
    <source>
        <dbReference type="ARBA" id="ARBA00022840"/>
    </source>
</evidence>
<dbReference type="Proteomes" id="UP000215367">
    <property type="component" value="Unassembled WGS sequence"/>
</dbReference>
<dbReference type="PROSITE" id="PS50893">
    <property type="entry name" value="ABC_TRANSPORTER_2"/>
    <property type="match status" value="1"/>
</dbReference>
<feature type="domain" description="ABC transporter" evidence="3">
    <location>
        <begin position="2"/>
        <end position="196"/>
    </location>
</feature>
<dbReference type="GO" id="GO:0016887">
    <property type="term" value="F:ATP hydrolysis activity"/>
    <property type="evidence" value="ECO:0007669"/>
    <property type="project" value="InterPro"/>
</dbReference>
<dbReference type="Pfam" id="PF00005">
    <property type="entry name" value="ABC_tran"/>
    <property type="match status" value="1"/>
</dbReference>